<feature type="compositionally biased region" description="Low complexity" evidence="1">
    <location>
        <begin position="11"/>
        <end position="21"/>
    </location>
</feature>
<feature type="compositionally biased region" description="Basic and acidic residues" evidence="1">
    <location>
        <begin position="35"/>
        <end position="59"/>
    </location>
</feature>
<feature type="compositionally biased region" description="Basic residues" evidence="1">
    <location>
        <begin position="61"/>
        <end position="72"/>
    </location>
</feature>
<dbReference type="AlphaFoldDB" id="A0A9W8XWV2"/>
<evidence type="ECO:0000313" key="3">
    <source>
        <dbReference type="Proteomes" id="UP001140560"/>
    </source>
</evidence>
<evidence type="ECO:0000256" key="1">
    <source>
        <dbReference type="SAM" id="MobiDB-lite"/>
    </source>
</evidence>
<name>A0A9W8XWV2_9PLEO</name>
<reference evidence="2" key="1">
    <citation type="submission" date="2022-10" db="EMBL/GenBank/DDBJ databases">
        <title>Tapping the CABI collections for fungal endophytes: first genome assemblies for Collariella, Neodidymelliopsis, Ascochyta clinopodiicola, Didymella pomorum, Didymosphaeria variabile, Neocosmospora piperis and Neocucurbitaria cava.</title>
        <authorList>
            <person name="Hill R."/>
        </authorList>
    </citation>
    <scope>NUCLEOTIDE SEQUENCE</scope>
    <source>
        <strain evidence="2">IMI 356814</strain>
    </source>
</reference>
<gene>
    <name evidence="2" type="ORF">N0V83_010773</name>
</gene>
<protein>
    <submittedName>
        <fullName evidence="2">Uncharacterized protein</fullName>
    </submittedName>
</protein>
<organism evidence="2 3">
    <name type="scientific">Neocucurbitaria cava</name>
    <dbReference type="NCBI Taxonomy" id="798079"/>
    <lineage>
        <taxon>Eukaryota</taxon>
        <taxon>Fungi</taxon>
        <taxon>Dikarya</taxon>
        <taxon>Ascomycota</taxon>
        <taxon>Pezizomycotina</taxon>
        <taxon>Dothideomycetes</taxon>
        <taxon>Pleosporomycetidae</taxon>
        <taxon>Pleosporales</taxon>
        <taxon>Pleosporineae</taxon>
        <taxon>Cucurbitariaceae</taxon>
        <taxon>Neocucurbitaria</taxon>
    </lineage>
</organism>
<accession>A0A9W8XWV2</accession>
<dbReference type="Proteomes" id="UP001140560">
    <property type="component" value="Unassembled WGS sequence"/>
</dbReference>
<evidence type="ECO:0000313" key="2">
    <source>
        <dbReference type="EMBL" id="KAJ4361832.1"/>
    </source>
</evidence>
<dbReference type="EMBL" id="JAPEUY010000022">
    <property type="protein sequence ID" value="KAJ4361832.1"/>
    <property type="molecule type" value="Genomic_DNA"/>
</dbReference>
<sequence length="110" mass="11991">MGAILTISLGKQTQKQQQQNQHADAGETLLPPSPQKKEGDDAPKQNGKRKPEGEAEGSKAKTGRPPKKKATSKKSDDEDDYSEDKENVAAPQSGQPRRSTRNTKTIYTTT</sequence>
<comment type="caution">
    <text evidence="2">The sequence shown here is derived from an EMBL/GenBank/DDBJ whole genome shotgun (WGS) entry which is preliminary data.</text>
</comment>
<feature type="compositionally biased region" description="Polar residues" evidence="1">
    <location>
        <begin position="90"/>
        <end position="110"/>
    </location>
</feature>
<keyword evidence="3" id="KW-1185">Reference proteome</keyword>
<proteinExistence type="predicted"/>
<feature type="region of interest" description="Disordered" evidence="1">
    <location>
        <begin position="1"/>
        <end position="110"/>
    </location>
</feature>